<accession>A0A5K7ZX14</accession>
<protein>
    <recommendedName>
        <fullName evidence="4">LRAT domain-containing protein</fullName>
    </recommendedName>
</protein>
<dbReference type="Proteomes" id="UP000425960">
    <property type="component" value="Chromosome"/>
</dbReference>
<reference evidence="2 3" key="1">
    <citation type="submission" date="2019-11" db="EMBL/GenBank/DDBJ databases">
        <title>Comparative genomics of hydrocarbon-degrading Desulfosarcina strains.</title>
        <authorList>
            <person name="Watanabe M."/>
            <person name="Kojima H."/>
            <person name="Fukui M."/>
        </authorList>
    </citation>
    <scope>NUCLEOTIDE SEQUENCE [LARGE SCALE GENOMIC DNA]</scope>
    <source>
        <strain evidence="2 3">28bB2T</strain>
    </source>
</reference>
<feature type="region of interest" description="Disordered" evidence="1">
    <location>
        <begin position="1"/>
        <end position="23"/>
    </location>
</feature>
<dbReference type="EMBL" id="AP021876">
    <property type="protein sequence ID" value="BBO84792.1"/>
    <property type="molecule type" value="Genomic_DNA"/>
</dbReference>
<name>A0A5K7ZX14_9BACT</name>
<dbReference type="RefSeq" id="WP_155324604.1">
    <property type="nucleotide sequence ID" value="NZ_AP021876.1"/>
</dbReference>
<sequence length="168" mass="19508">MGLIGSRSPQTSNESKQNQNSDDDVKAVNFYANRFGWKSRRNITYKVHHRWKTNSRIFLFTIHHSAIQIDDMNDKCIGTFEVVADRDSTDAKIIWTKNAKLSGNGYAESNSYRPNPAQVTGQQIKDAYHHARDMMAKEYDTLTNNCQKFARLFMTHLGAKHYRKTFHF</sequence>
<evidence type="ECO:0000313" key="2">
    <source>
        <dbReference type="EMBL" id="BBO84792.1"/>
    </source>
</evidence>
<evidence type="ECO:0000256" key="1">
    <source>
        <dbReference type="SAM" id="MobiDB-lite"/>
    </source>
</evidence>
<organism evidence="2 3">
    <name type="scientific">Desulfosarcina ovata subsp. sediminis</name>
    <dbReference type="NCBI Taxonomy" id="885957"/>
    <lineage>
        <taxon>Bacteria</taxon>
        <taxon>Pseudomonadati</taxon>
        <taxon>Thermodesulfobacteriota</taxon>
        <taxon>Desulfobacteria</taxon>
        <taxon>Desulfobacterales</taxon>
        <taxon>Desulfosarcinaceae</taxon>
        <taxon>Desulfosarcina</taxon>
    </lineage>
</organism>
<evidence type="ECO:0008006" key="4">
    <source>
        <dbReference type="Google" id="ProtNLM"/>
    </source>
</evidence>
<dbReference type="KEGG" id="dov:DSCO28_53580"/>
<dbReference type="AlphaFoldDB" id="A0A5K7ZX14"/>
<feature type="compositionally biased region" description="Polar residues" evidence="1">
    <location>
        <begin position="7"/>
        <end position="20"/>
    </location>
</feature>
<gene>
    <name evidence="2" type="ORF">DSCO28_53580</name>
</gene>
<evidence type="ECO:0000313" key="3">
    <source>
        <dbReference type="Proteomes" id="UP000425960"/>
    </source>
</evidence>
<proteinExistence type="predicted"/>